<comment type="caution">
    <text evidence="1">The sequence shown here is derived from an EMBL/GenBank/DDBJ whole genome shotgun (WGS) entry which is preliminary data.</text>
</comment>
<protein>
    <submittedName>
        <fullName evidence="1">Uncharacterized protein</fullName>
    </submittedName>
</protein>
<dbReference type="Proteomes" id="UP000027284">
    <property type="component" value="Unassembled WGS sequence"/>
</dbReference>
<keyword evidence="2" id="KW-1185">Reference proteome</keyword>
<dbReference type="EMBL" id="JMFG01000024">
    <property type="protein sequence ID" value="KDA53271.1"/>
    <property type="molecule type" value="Genomic_DNA"/>
</dbReference>
<name>A0A062XYS3_9BACT</name>
<reference evidence="1 2" key="1">
    <citation type="submission" date="2014-04" db="EMBL/GenBank/DDBJ databases">
        <title>The Genome Sequence of Thermoanaerobaculum aquaticum MP-01, The First Cultivated Group 23 Acidobacterium.</title>
        <authorList>
            <person name="Stamps B.W."/>
            <person name="Losey N.A."/>
            <person name="Lawson P.A."/>
            <person name="Stevenson B.S."/>
        </authorList>
    </citation>
    <scope>NUCLEOTIDE SEQUENCE [LARGE SCALE GENOMIC DNA]</scope>
    <source>
        <strain evidence="1 2">MP-01</strain>
    </source>
</reference>
<dbReference type="RefSeq" id="WP_038049970.1">
    <property type="nucleotide sequence ID" value="NZ_JMFG01000024.1"/>
</dbReference>
<proteinExistence type="predicted"/>
<accession>A0A062XYS3</accession>
<dbReference type="AlphaFoldDB" id="A0A062XYS3"/>
<evidence type="ECO:0000313" key="1">
    <source>
        <dbReference type="EMBL" id="KDA53271.1"/>
    </source>
</evidence>
<gene>
    <name evidence="1" type="ORF">EG19_06760</name>
</gene>
<dbReference type="STRING" id="1312852.EG19_06760"/>
<sequence>MRVKVLELFTPVVFWFVVAGVCSAQGKTQCAPFFLSVVLVAAGSAAKPLFLSQPAANRPSESVSAENLF</sequence>
<evidence type="ECO:0000313" key="2">
    <source>
        <dbReference type="Proteomes" id="UP000027284"/>
    </source>
</evidence>
<organism evidence="1 2">
    <name type="scientific">Thermoanaerobaculum aquaticum</name>
    <dbReference type="NCBI Taxonomy" id="1312852"/>
    <lineage>
        <taxon>Bacteria</taxon>
        <taxon>Pseudomonadati</taxon>
        <taxon>Acidobacteriota</taxon>
        <taxon>Thermoanaerobaculia</taxon>
        <taxon>Thermoanaerobaculales</taxon>
        <taxon>Thermoanaerobaculaceae</taxon>
        <taxon>Thermoanaerobaculum</taxon>
    </lineage>
</organism>